<feature type="domain" description="Mce/MlaD" evidence="3">
    <location>
        <begin position="49"/>
        <end position="123"/>
    </location>
</feature>
<dbReference type="InterPro" id="IPR005693">
    <property type="entry name" value="Mce"/>
</dbReference>
<organism evidence="5 6">
    <name type="scientific">Actinoallomurus spadix</name>
    <dbReference type="NCBI Taxonomy" id="79912"/>
    <lineage>
        <taxon>Bacteria</taxon>
        <taxon>Bacillati</taxon>
        <taxon>Actinomycetota</taxon>
        <taxon>Actinomycetes</taxon>
        <taxon>Streptosporangiales</taxon>
        <taxon>Thermomonosporaceae</taxon>
        <taxon>Actinoallomurus</taxon>
    </lineage>
</organism>
<dbReference type="PROSITE" id="PS51257">
    <property type="entry name" value="PROKAR_LIPOPROTEIN"/>
    <property type="match status" value="1"/>
</dbReference>
<dbReference type="Pfam" id="PF02470">
    <property type="entry name" value="MlaD"/>
    <property type="match status" value="1"/>
</dbReference>
<sequence>MSRSGRPARRRAARIVATALTLTAAVSGCTFRGVSNMPLPGGIDTGSDPYDVKIVFSNVLDLVPQSQCRVNDVPVGRITKIRLVNWNAEVTCRLRRSVDLPANAVATISQTSLLGEKFVALSAPQGQTPQGKLTQGAEIPLDRTTRDTEVEEVLSAMSMLVTGGGLEQISTINHELNAAMRGRTTQMRDLLDRVNVFVGTLDRQKAQIVTTIDKVDRLAATLARHNQTIADTIDSTGPAVKILAEQRQDLTKLLVNMDRLGTVATRVINRSHDDTVANLKDLQQVLQNTDKASNVIPKILGGLFTFPFPQTVSQALKGDYGNLFATLDLNVGNIAHNFLTGTALEGVGKAAEKLQASLPAPHTSIPNNPLGVLPESGSGAGAGQGGSQQGGSQDGGGILPPLGMGGAPGEDLGALLSGGTA</sequence>
<dbReference type="NCBIfam" id="TIGR00996">
    <property type="entry name" value="Mtu_fam_mce"/>
    <property type="match status" value="1"/>
</dbReference>
<protein>
    <submittedName>
        <fullName evidence="5">MCE family protein</fullName>
    </submittedName>
</protein>
<dbReference type="Pfam" id="PF11887">
    <property type="entry name" value="Mce4_CUP1"/>
    <property type="match status" value="1"/>
</dbReference>
<dbReference type="PANTHER" id="PTHR33371:SF15">
    <property type="entry name" value="LIPOPROTEIN LPRN"/>
    <property type="match status" value="1"/>
</dbReference>
<feature type="chain" id="PRO_5045433211" evidence="2">
    <location>
        <begin position="29"/>
        <end position="421"/>
    </location>
</feature>
<dbReference type="PANTHER" id="PTHR33371">
    <property type="entry name" value="INTERMEMBRANE PHOSPHOLIPID TRANSPORT SYSTEM BINDING PROTEIN MLAD-RELATED"/>
    <property type="match status" value="1"/>
</dbReference>
<evidence type="ECO:0000259" key="4">
    <source>
        <dbReference type="Pfam" id="PF11887"/>
    </source>
</evidence>
<evidence type="ECO:0000256" key="1">
    <source>
        <dbReference type="SAM" id="MobiDB-lite"/>
    </source>
</evidence>
<feature type="signal peptide" evidence="2">
    <location>
        <begin position="1"/>
        <end position="28"/>
    </location>
</feature>
<keyword evidence="6" id="KW-1185">Reference proteome</keyword>
<evidence type="ECO:0000313" key="5">
    <source>
        <dbReference type="EMBL" id="GAA0332603.1"/>
    </source>
</evidence>
<evidence type="ECO:0000259" key="3">
    <source>
        <dbReference type="Pfam" id="PF02470"/>
    </source>
</evidence>
<dbReference type="EMBL" id="BAAABM010000016">
    <property type="protein sequence ID" value="GAA0332603.1"/>
    <property type="molecule type" value="Genomic_DNA"/>
</dbReference>
<name>A0ABP3G2P9_9ACTN</name>
<dbReference type="InterPro" id="IPR052336">
    <property type="entry name" value="MlaD_Phospholipid_Transporter"/>
</dbReference>
<keyword evidence="2" id="KW-0732">Signal</keyword>
<dbReference type="Proteomes" id="UP001501822">
    <property type="component" value="Unassembled WGS sequence"/>
</dbReference>
<feature type="region of interest" description="Disordered" evidence="1">
    <location>
        <begin position="359"/>
        <end position="421"/>
    </location>
</feature>
<dbReference type="InterPro" id="IPR024516">
    <property type="entry name" value="Mce_C"/>
</dbReference>
<feature type="compositionally biased region" description="Gly residues" evidence="1">
    <location>
        <begin position="378"/>
        <end position="408"/>
    </location>
</feature>
<accession>A0ABP3G2P9</accession>
<comment type="caution">
    <text evidence="5">The sequence shown here is derived from an EMBL/GenBank/DDBJ whole genome shotgun (WGS) entry which is preliminary data.</text>
</comment>
<gene>
    <name evidence="5" type="ORF">GCM10010151_23020</name>
</gene>
<dbReference type="InterPro" id="IPR003399">
    <property type="entry name" value="Mce/MlaD"/>
</dbReference>
<evidence type="ECO:0000313" key="6">
    <source>
        <dbReference type="Proteomes" id="UP001501822"/>
    </source>
</evidence>
<proteinExistence type="predicted"/>
<feature type="domain" description="Mammalian cell entry C-terminal" evidence="4">
    <location>
        <begin position="131"/>
        <end position="303"/>
    </location>
</feature>
<reference evidence="6" key="1">
    <citation type="journal article" date="2019" name="Int. J. Syst. Evol. Microbiol.">
        <title>The Global Catalogue of Microorganisms (GCM) 10K type strain sequencing project: providing services to taxonomists for standard genome sequencing and annotation.</title>
        <authorList>
            <consortium name="The Broad Institute Genomics Platform"/>
            <consortium name="The Broad Institute Genome Sequencing Center for Infectious Disease"/>
            <person name="Wu L."/>
            <person name="Ma J."/>
        </authorList>
    </citation>
    <scope>NUCLEOTIDE SEQUENCE [LARGE SCALE GENOMIC DNA]</scope>
    <source>
        <strain evidence="6">JCM 3146</strain>
    </source>
</reference>
<evidence type="ECO:0000256" key="2">
    <source>
        <dbReference type="SAM" id="SignalP"/>
    </source>
</evidence>